<evidence type="ECO:0000259" key="11">
    <source>
        <dbReference type="PROSITE" id="PS51471"/>
    </source>
</evidence>
<keyword evidence="12" id="KW-1185">Reference proteome</keyword>
<dbReference type="Proteomes" id="UP000504604">
    <property type="component" value="Linkage group LG1"/>
</dbReference>
<dbReference type="PROSITE" id="PS51471">
    <property type="entry name" value="FE2OG_OXY"/>
    <property type="match status" value="1"/>
</dbReference>
<feature type="domain" description="Fe2OG dioxygenase" evidence="11">
    <location>
        <begin position="208"/>
        <end position="309"/>
    </location>
</feature>
<dbReference type="GO" id="GO:0002238">
    <property type="term" value="P:response to molecule of fungal origin"/>
    <property type="evidence" value="ECO:0007669"/>
    <property type="project" value="UniProtKB-ARBA"/>
</dbReference>
<organism evidence="12 13">
    <name type="scientific">Sesamum indicum</name>
    <name type="common">Oriental sesame</name>
    <name type="synonym">Sesamum orientale</name>
    <dbReference type="NCBI Taxonomy" id="4182"/>
    <lineage>
        <taxon>Eukaryota</taxon>
        <taxon>Viridiplantae</taxon>
        <taxon>Streptophyta</taxon>
        <taxon>Embryophyta</taxon>
        <taxon>Tracheophyta</taxon>
        <taxon>Spermatophyta</taxon>
        <taxon>Magnoliopsida</taxon>
        <taxon>eudicotyledons</taxon>
        <taxon>Gunneridae</taxon>
        <taxon>Pentapetalae</taxon>
        <taxon>asterids</taxon>
        <taxon>lamiids</taxon>
        <taxon>Lamiales</taxon>
        <taxon>Pedaliaceae</taxon>
        <taxon>Sesamum</taxon>
    </lineage>
</organism>
<dbReference type="GO" id="GO:0016707">
    <property type="term" value="F:gibberellin 3-beta-dioxygenase activity"/>
    <property type="evidence" value="ECO:0007669"/>
    <property type="project" value="UniProtKB-EC"/>
</dbReference>
<keyword evidence="6 10" id="KW-0408">Iron</keyword>
<dbReference type="InterPro" id="IPR044861">
    <property type="entry name" value="IPNS-like_FE2OG_OXY"/>
</dbReference>
<proteinExistence type="inferred from homology"/>
<evidence type="ECO:0000256" key="9">
    <source>
        <dbReference type="ARBA" id="ARBA00066695"/>
    </source>
</evidence>
<dbReference type="FunFam" id="2.60.120.330:FF:000013">
    <property type="entry name" value="Gibberellin 3-beta-dioxygenase 1"/>
    <property type="match status" value="1"/>
</dbReference>
<comment type="pathway">
    <text evidence="7">Plant hormone biosynthesis; gibberellin biosynthesis.</text>
</comment>
<comment type="similarity">
    <text evidence="8">Belongs to the iron/ascorbate-dependent oxidoreductase family. GA3OX subfamily.</text>
</comment>
<keyword evidence="4" id="KW-0223">Dioxygenase</keyword>
<gene>
    <name evidence="13" type="primary">LOC105164685</name>
</gene>
<evidence type="ECO:0000256" key="7">
    <source>
        <dbReference type="ARBA" id="ARBA00037909"/>
    </source>
</evidence>
<comment type="cofactor">
    <cofactor evidence="1">
        <name>L-ascorbate</name>
        <dbReference type="ChEBI" id="CHEBI:38290"/>
    </cofactor>
</comment>
<evidence type="ECO:0000256" key="5">
    <source>
        <dbReference type="ARBA" id="ARBA00023002"/>
    </source>
</evidence>
<dbReference type="SUPFAM" id="SSF51197">
    <property type="entry name" value="Clavaminate synthase-like"/>
    <property type="match status" value="1"/>
</dbReference>
<dbReference type="InParanoid" id="A0A6I9TAM3"/>
<evidence type="ECO:0000256" key="8">
    <source>
        <dbReference type="ARBA" id="ARBA00061560"/>
    </source>
</evidence>
<evidence type="ECO:0000313" key="13">
    <source>
        <dbReference type="RefSeq" id="XP_011081703.1"/>
    </source>
</evidence>
<feature type="non-terminal residue" evidence="13">
    <location>
        <position position="369"/>
    </location>
</feature>
<dbReference type="OrthoDB" id="288590at2759"/>
<reference evidence="12" key="1">
    <citation type="submission" date="2024-10" db="UniProtKB">
        <authorList>
            <consortium name="RefSeq"/>
        </authorList>
    </citation>
    <scope>NUCLEOTIDE SEQUENCE [LARGE SCALE GENOMIC DNA]</scope>
    <source>
        <strain evidence="12">cv. Zhongzhi No. 13</strain>
    </source>
</reference>
<comment type="pathway">
    <text evidence="2">Hormone biosynthesis.</text>
</comment>
<dbReference type="AlphaFoldDB" id="A0A6I9TAM3"/>
<dbReference type="InterPro" id="IPR005123">
    <property type="entry name" value="Oxoglu/Fe-dep_dioxygenase_dom"/>
</dbReference>
<accession>A0A6I9TAM3</accession>
<dbReference type="GO" id="GO:0009805">
    <property type="term" value="P:coumarin biosynthetic process"/>
    <property type="evidence" value="ECO:0007669"/>
    <property type="project" value="UniProtKB-ARBA"/>
</dbReference>
<dbReference type="GO" id="GO:0046872">
    <property type="term" value="F:metal ion binding"/>
    <property type="evidence" value="ECO:0007669"/>
    <property type="project" value="UniProtKB-KW"/>
</dbReference>
<dbReference type="Gene3D" id="2.60.120.330">
    <property type="entry name" value="B-lactam Antibiotic, Isopenicillin N Synthase, Chain"/>
    <property type="match status" value="1"/>
</dbReference>
<reference evidence="13" key="2">
    <citation type="submission" date="2025-08" db="UniProtKB">
        <authorList>
            <consortium name="RefSeq"/>
        </authorList>
    </citation>
    <scope>IDENTIFICATION</scope>
</reference>
<protein>
    <recommendedName>
        <fullName evidence="9">gibberellin 3beta-dioxygenase</fullName>
        <ecNumber evidence="9">1.14.11.15</ecNumber>
    </recommendedName>
</protein>
<dbReference type="InterPro" id="IPR027443">
    <property type="entry name" value="IPNS-like_sf"/>
</dbReference>
<evidence type="ECO:0000256" key="10">
    <source>
        <dbReference type="RuleBase" id="RU003682"/>
    </source>
</evidence>
<dbReference type="PANTHER" id="PTHR47990">
    <property type="entry name" value="2-OXOGLUTARATE (2OG) AND FE(II)-DEPENDENT OXYGENASE SUPERFAMILY PROTEIN-RELATED"/>
    <property type="match status" value="1"/>
</dbReference>
<dbReference type="KEGG" id="sind:105164685"/>
<dbReference type="Pfam" id="PF03171">
    <property type="entry name" value="2OG-FeII_Oxy"/>
    <property type="match status" value="1"/>
</dbReference>
<dbReference type="RefSeq" id="XP_011081703.1">
    <property type="nucleotide sequence ID" value="XM_011083401.1"/>
</dbReference>
<evidence type="ECO:0000256" key="6">
    <source>
        <dbReference type="ARBA" id="ARBA00023004"/>
    </source>
</evidence>
<evidence type="ECO:0000256" key="4">
    <source>
        <dbReference type="ARBA" id="ARBA00022964"/>
    </source>
</evidence>
<dbReference type="InterPro" id="IPR026992">
    <property type="entry name" value="DIOX_N"/>
</dbReference>
<evidence type="ECO:0000256" key="3">
    <source>
        <dbReference type="ARBA" id="ARBA00022723"/>
    </source>
</evidence>
<dbReference type="EC" id="1.14.11.15" evidence="9"/>
<sequence>MSSSVLSDAFRTHPLNLNHKVVDLSSVEILPDSHAWTSEANKYSSSCGGDISRLESIPIINLKDENAMELIRLACTTWGVFQIVNHNVPKNLVDEVELAGEKLFSLPMDRKLMAERTPNGVSGYGMARISSFFSKSMWSEGFTIVGSPLEHAAKLWPHDYHNFCNTIEEYQKEMKNLASRLMGLILGSLGVTEDDVKWVEPKGELKERGAALQLNSYPPCPDPDKAMGMAAHTDSTILNILHQSNTSGLQVFRGDGIGWVTLQPHPGALIVVIGDLMHILSNGSYLNALHRAVVNQTQHRLSVVYLHGPPSSVKMGPLPQLVDSNHPPLYRPITWNEYLGIKAQYFDKALTTISLANGFMNADDDDSVK</sequence>
<dbReference type="InterPro" id="IPR050231">
    <property type="entry name" value="Iron_ascorbate_oxido_reductase"/>
</dbReference>
<dbReference type="GO" id="GO:0009686">
    <property type="term" value="P:gibberellin biosynthetic process"/>
    <property type="evidence" value="ECO:0007669"/>
    <property type="project" value="UniProtKB-ARBA"/>
</dbReference>
<keyword evidence="5 10" id="KW-0560">Oxidoreductase</keyword>
<name>A0A6I9TAM3_SESIN</name>
<dbReference type="FunCoup" id="A0A6I9TAM3">
    <property type="interactions" value="16"/>
</dbReference>
<dbReference type="Pfam" id="PF14226">
    <property type="entry name" value="DIOX_N"/>
    <property type="match status" value="1"/>
</dbReference>
<evidence type="ECO:0000256" key="2">
    <source>
        <dbReference type="ARBA" id="ARBA00004972"/>
    </source>
</evidence>
<evidence type="ECO:0000256" key="1">
    <source>
        <dbReference type="ARBA" id="ARBA00001961"/>
    </source>
</evidence>
<evidence type="ECO:0000313" key="12">
    <source>
        <dbReference type="Proteomes" id="UP000504604"/>
    </source>
</evidence>
<keyword evidence="3 10" id="KW-0479">Metal-binding</keyword>
<dbReference type="GeneID" id="105164685"/>